<dbReference type="Proteomes" id="UP001595897">
    <property type="component" value="Unassembled WGS sequence"/>
</dbReference>
<evidence type="ECO:0000259" key="2">
    <source>
        <dbReference type="PROSITE" id="PS50404"/>
    </source>
</evidence>
<dbReference type="InterPro" id="IPR034330">
    <property type="entry name" value="GST_Zeta_C"/>
</dbReference>
<dbReference type="InterPro" id="IPR010987">
    <property type="entry name" value="Glutathione-S-Trfase_C-like"/>
</dbReference>
<comment type="similarity">
    <text evidence="1">Belongs to the GST superfamily. Zeta family.</text>
</comment>
<dbReference type="InterPro" id="IPR005955">
    <property type="entry name" value="GST_Zeta"/>
</dbReference>
<proteinExistence type="inferred from homology"/>
<dbReference type="SUPFAM" id="SSF52833">
    <property type="entry name" value="Thioredoxin-like"/>
    <property type="match status" value="1"/>
</dbReference>
<evidence type="ECO:0000259" key="3">
    <source>
        <dbReference type="PROSITE" id="PS50405"/>
    </source>
</evidence>
<dbReference type="SFLD" id="SFLDS00019">
    <property type="entry name" value="Glutathione_Transferase_(cytos"/>
    <property type="match status" value="1"/>
</dbReference>
<dbReference type="NCBIfam" id="TIGR01262">
    <property type="entry name" value="maiA"/>
    <property type="match status" value="1"/>
</dbReference>
<feature type="domain" description="GST N-terminal" evidence="2">
    <location>
        <begin position="1"/>
        <end position="86"/>
    </location>
</feature>
<dbReference type="InterPro" id="IPR036249">
    <property type="entry name" value="Thioredoxin-like_sf"/>
</dbReference>
<name>A0ABV9LWN0_9ALTE</name>
<dbReference type="Gene3D" id="3.40.30.10">
    <property type="entry name" value="Glutaredoxin"/>
    <property type="match status" value="1"/>
</dbReference>
<dbReference type="EC" id="5.2.1.2" evidence="4"/>
<dbReference type="InterPro" id="IPR004045">
    <property type="entry name" value="Glutathione_S-Trfase_N"/>
</dbReference>
<dbReference type="InterPro" id="IPR036282">
    <property type="entry name" value="Glutathione-S-Trfase_C_sf"/>
</dbReference>
<dbReference type="PANTHER" id="PTHR42673">
    <property type="entry name" value="MALEYLACETOACETATE ISOMERASE"/>
    <property type="match status" value="1"/>
</dbReference>
<evidence type="ECO:0000256" key="1">
    <source>
        <dbReference type="ARBA" id="ARBA00010007"/>
    </source>
</evidence>
<dbReference type="PROSITE" id="PS50404">
    <property type="entry name" value="GST_NTER"/>
    <property type="match status" value="1"/>
</dbReference>
<feature type="domain" description="GST C-terminal" evidence="3">
    <location>
        <begin position="92"/>
        <end position="217"/>
    </location>
</feature>
<dbReference type="InterPro" id="IPR040079">
    <property type="entry name" value="Glutathione_S-Trfase"/>
</dbReference>
<dbReference type="PANTHER" id="PTHR42673:SF21">
    <property type="entry name" value="GLUTATHIONE S-TRANSFERASE YFCF"/>
    <property type="match status" value="1"/>
</dbReference>
<keyword evidence="4" id="KW-0413">Isomerase</keyword>
<dbReference type="RefSeq" id="WP_382406777.1">
    <property type="nucleotide sequence ID" value="NZ_JBHSGU010000002.1"/>
</dbReference>
<dbReference type="Gene3D" id="1.20.1050.10">
    <property type="match status" value="1"/>
</dbReference>
<dbReference type="Pfam" id="PF13417">
    <property type="entry name" value="GST_N_3"/>
    <property type="match status" value="1"/>
</dbReference>
<comment type="caution">
    <text evidence="4">The sequence shown here is derived from an EMBL/GenBank/DDBJ whole genome shotgun (WGS) entry which is preliminary data.</text>
</comment>
<dbReference type="SUPFAM" id="SSF47616">
    <property type="entry name" value="GST C-terminal domain-like"/>
    <property type="match status" value="1"/>
</dbReference>
<dbReference type="CDD" id="cd03191">
    <property type="entry name" value="GST_C_Zeta"/>
    <property type="match status" value="1"/>
</dbReference>
<sequence>MSLTLHGYWRSSASYRVRIALNLKQLDYEYVPVHLVNNGGEQKSDAYQRLNPSKLVPTFVDSDADITLSQSLAIIEYLDEKYPEPCLLMPKHAQDRARVRMLAYDMACDTQPLANLRVLNRLKSDFDADDAAVKAWVQHWVTEGFNGLSKKIETRAGKYAYGYQVSLADICIVPQVYNALRFGVDMTAFPLIHKIYKNCTSLDAFAQAAPENQPDAV</sequence>
<dbReference type="InterPro" id="IPR034333">
    <property type="entry name" value="GST_Zeta_N"/>
</dbReference>
<organism evidence="4 5">
    <name type="scientific">Glaciecola siphonariae</name>
    <dbReference type="NCBI Taxonomy" id="521012"/>
    <lineage>
        <taxon>Bacteria</taxon>
        <taxon>Pseudomonadati</taxon>
        <taxon>Pseudomonadota</taxon>
        <taxon>Gammaproteobacteria</taxon>
        <taxon>Alteromonadales</taxon>
        <taxon>Alteromonadaceae</taxon>
        <taxon>Glaciecola</taxon>
    </lineage>
</organism>
<dbReference type="PROSITE" id="PS50405">
    <property type="entry name" value="GST_CTER"/>
    <property type="match status" value="1"/>
</dbReference>
<evidence type="ECO:0000313" key="5">
    <source>
        <dbReference type="Proteomes" id="UP001595897"/>
    </source>
</evidence>
<dbReference type="EMBL" id="JBHSGU010000002">
    <property type="protein sequence ID" value="MFC4699858.1"/>
    <property type="molecule type" value="Genomic_DNA"/>
</dbReference>
<dbReference type="SFLD" id="SFLDG00358">
    <property type="entry name" value="Main_(cytGST)"/>
    <property type="match status" value="1"/>
</dbReference>
<evidence type="ECO:0000313" key="4">
    <source>
        <dbReference type="EMBL" id="MFC4699858.1"/>
    </source>
</evidence>
<protein>
    <submittedName>
        <fullName evidence="4">Maleylacetoacetate isomerase</fullName>
        <ecNumber evidence="4">5.2.1.2</ecNumber>
    </submittedName>
</protein>
<gene>
    <name evidence="4" type="primary">maiA</name>
    <name evidence="4" type="ORF">ACFO4O_06800</name>
</gene>
<reference evidence="5" key="1">
    <citation type="journal article" date="2019" name="Int. J. Syst. Evol. Microbiol.">
        <title>The Global Catalogue of Microorganisms (GCM) 10K type strain sequencing project: providing services to taxonomists for standard genome sequencing and annotation.</title>
        <authorList>
            <consortium name="The Broad Institute Genomics Platform"/>
            <consortium name="The Broad Institute Genome Sequencing Center for Infectious Disease"/>
            <person name="Wu L."/>
            <person name="Ma J."/>
        </authorList>
    </citation>
    <scope>NUCLEOTIDE SEQUENCE [LARGE SCALE GENOMIC DNA]</scope>
    <source>
        <strain evidence="5">KACC 12507</strain>
    </source>
</reference>
<keyword evidence="5" id="KW-1185">Reference proteome</keyword>
<dbReference type="GO" id="GO:0016034">
    <property type="term" value="F:maleylacetoacetate isomerase activity"/>
    <property type="evidence" value="ECO:0007669"/>
    <property type="project" value="UniProtKB-EC"/>
</dbReference>
<accession>A0ABV9LWN0</accession>
<dbReference type="CDD" id="cd03042">
    <property type="entry name" value="GST_N_Zeta"/>
    <property type="match status" value="1"/>
</dbReference>